<accession>A0A5B8XES5</accession>
<reference evidence="1 2" key="1">
    <citation type="journal article" date="2019" name="ISME J.">
        <title>Deianiraea, an extracellular bacterium associated with the ciliate Paramecium, suggests an alternative scenario for the evolution of Rickettsiales.</title>
        <authorList>
            <person name="Castelli M."/>
            <person name="Sabaneyeva E."/>
            <person name="Lanzoni O."/>
            <person name="Lebedeva N."/>
            <person name="Floriano A.M."/>
            <person name="Gaiarsa S."/>
            <person name="Benken K."/>
            <person name="Modeo L."/>
            <person name="Bandi C."/>
            <person name="Potekhin A."/>
            <person name="Sassera D."/>
            <person name="Petroni G."/>
        </authorList>
    </citation>
    <scope>NUCLEOTIDE SEQUENCE [LARGE SCALE GENOMIC DNA]</scope>
    <source>
        <strain evidence="1">CyL4-1</strain>
    </source>
</reference>
<proteinExistence type="predicted"/>
<evidence type="ECO:0000313" key="2">
    <source>
        <dbReference type="Proteomes" id="UP000321934"/>
    </source>
</evidence>
<keyword evidence="2" id="KW-1185">Reference proteome</keyword>
<dbReference type="PROSITE" id="PS51257">
    <property type="entry name" value="PROKAR_LIPOPROTEIN"/>
    <property type="match status" value="1"/>
</dbReference>
<dbReference type="AlphaFoldDB" id="A0A5B8XES5"/>
<dbReference type="Proteomes" id="UP000321934">
    <property type="component" value="Chromosome"/>
</dbReference>
<gene>
    <name evidence="1" type="ORF">Deia_01026</name>
</gene>
<evidence type="ECO:0000313" key="1">
    <source>
        <dbReference type="EMBL" id="QED23808.1"/>
    </source>
</evidence>
<organism evidence="1 2">
    <name type="scientific">Candidatus Deianiraea vastatrix</name>
    <dbReference type="NCBI Taxonomy" id="2163644"/>
    <lineage>
        <taxon>Bacteria</taxon>
        <taxon>Pseudomonadati</taxon>
        <taxon>Pseudomonadota</taxon>
        <taxon>Alphaproteobacteria</taxon>
        <taxon>Rickettsiales</taxon>
        <taxon>Candidatus Deianiraeaceae</taxon>
        <taxon>Candidatus Deianiraea</taxon>
    </lineage>
</organism>
<sequence>MSRICLILLMLVLVSSCQRNKPYDLKSPCMSKDGPCVRRPVNTWLN</sequence>
<dbReference type="RefSeq" id="WP_222912625.1">
    <property type="nucleotide sequence ID" value="NZ_CP029077.1"/>
</dbReference>
<name>A0A5B8XES5_9RICK</name>
<protein>
    <submittedName>
        <fullName evidence="1">Uncharacterized protein</fullName>
    </submittedName>
</protein>
<dbReference type="EMBL" id="CP029077">
    <property type="protein sequence ID" value="QED23808.1"/>
    <property type="molecule type" value="Genomic_DNA"/>
</dbReference>